<keyword evidence="1" id="KW-0472">Membrane</keyword>
<evidence type="ECO:0000313" key="2">
    <source>
        <dbReference type="EMBL" id="TRU95131.1"/>
    </source>
</evidence>
<keyword evidence="1" id="KW-1133">Transmembrane helix</keyword>
<name>A0A552JHB6_9CHRO</name>
<feature type="transmembrane region" description="Helical" evidence="1">
    <location>
        <begin position="37"/>
        <end position="57"/>
    </location>
</feature>
<keyword evidence="1" id="KW-0812">Transmembrane</keyword>
<comment type="caution">
    <text evidence="2">The sequence shown here is derived from an EMBL/GenBank/DDBJ whole genome shotgun (WGS) entry which is preliminary data.</text>
</comment>
<organism evidence="2 3">
    <name type="scientific">Microcystis wesenbergii Mw_QC_S_20081001_S30D</name>
    <dbReference type="NCBI Taxonomy" id="2486245"/>
    <lineage>
        <taxon>Bacteria</taxon>
        <taxon>Bacillati</taxon>
        <taxon>Cyanobacteriota</taxon>
        <taxon>Cyanophyceae</taxon>
        <taxon>Oscillatoriophycideae</taxon>
        <taxon>Chroococcales</taxon>
        <taxon>Microcystaceae</taxon>
        <taxon>Microcystis</taxon>
    </lineage>
</organism>
<accession>A0A552JHB6</accession>
<dbReference type="EMBL" id="SFAT01000144">
    <property type="protein sequence ID" value="TRU95131.1"/>
    <property type="molecule type" value="Genomic_DNA"/>
</dbReference>
<evidence type="ECO:0000256" key="1">
    <source>
        <dbReference type="SAM" id="Phobius"/>
    </source>
</evidence>
<gene>
    <name evidence="2" type="ORF">EWV75_14525</name>
</gene>
<reference evidence="2 3" key="1">
    <citation type="submission" date="2019-01" db="EMBL/GenBank/DDBJ databases">
        <title>Coherence of Microcystis species and biogeography revealed through population genomics.</title>
        <authorList>
            <person name="Perez-Carrascal O.M."/>
            <person name="Terrat Y."/>
            <person name="Giani A."/>
            <person name="Fortin N."/>
            <person name="Tromas N."/>
            <person name="Shapiro B.J."/>
        </authorList>
    </citation>
    <scope>NUCLEOTIDE SEQUENCE [LARGE SCALE GENOMIC DNA]</scope>
    <source>
        <strain evidence="2">Mw_QC_S_20081001_S30D</strain>
    </source>
</reference>
<dbReference type="AlphaFoldDB" id="A0A552JHB6"/>
<dbReference type="Proteomes" id="UP000320523">
    <property type="component" value="Unassembled WGS sequence"/>
</dbReference>
<protein>
    <submittedName>
        <fullName evidence="2">Uncharacterized protein</fullName>
    </submittedName>
</protein>
<evidence type="ECO:0000313" key="3">
    <source>
        <dbReference type="Proteomes" id="UP000320523"/>
    </source>
</evidence>
<proteinExistence type="predicted"/>
<sequence>MLLAYPPQMLLSGLIANLKSTSCQLMWDNYLNQYRKLFEILLGGWTLLFSCASLFYVGQVSSLRQNRGSSPDIQDKYRVY</sequence>